<feature type="domain" description="EF-hand" evidence="5">
    <location>
        <begin position="63"/>
        <end position="98"/>
    </location>
</feature>
<dbReference type="InterPro" id="IPR015943">
    <property type="entry name" value="WD40/YVTN_repeat-like_dom_sf"/>
</dbReference>
<dbReference type="PROSITE" id="PS00678">
    <property type="entry name" value="WD_REPEATS_1"/>
    <property type="match status" value="1"/>
</dbReference>
<dbReference type="Proteomes" id="UP000018468">
    <property type="component" value="Linkage group LG14"/>
</dbReference>
<dbReference type="PROSITE" id="PS50082">
    <property type="entry name" value="WD_REPEATS_2"/>
    <property type="match status" value="4"/>
</dbReference>
<dbReference type="OrthoDB" id="10251381at2759"/>
<dbReference type="STRING" id="7918.ENSLOCP00000004066"/>
<protein>
    <submittedName>
        <fullName evidence="6">WD repeat domain 49</fullName>
    </submittedName>
</protein>
<evidence type="ECO:0000256" key="3">
    <source>
        <dbReference type="PROSITE-ProRule" id="PRU00221"/>
    </source>
</evidence>
<dbReference type="Bgee" id="ENSLOCG00000003432">
    <property type="expression patterns" value="Expressed in brain and 3 other cell types or tissues"/>
</dbReference>
<dbReference type="AlphaFoldDB" id="W5M6Q8"/>
<organism evidence="6 7">
    <name type="scientific">Lepisosteus oculatus</name>
    <name type="common">Spotted gar</name>
    <dbReference type="NCBI Taxonomy" id="7918"/>
    <lineage>
        <taxon>Eukaryota</taxon>
        <taxon>Metazoa</taxon>
        <taxon>Chordata</taxon>
        <taxon>Craniata</taxon>
        <taxon>Vertebrata</taxon>
        <taxon>Euteleostomi</taxon>
        <taxon>Actinopterygii</taxon>
        <taxon>Neopterygii</taxon>
        <taxon>Holostei</taxon>
        <taxon>Semionotiformes</taxon>
        <taxon>Lepisosteidae</taxon>
        <taxon>Lepisosteus</taxon>
    </lineage>
</organism>
<dbReference type="InterPro" id="IPR001680">
    <property type="entry name" value="WD40_rpt"/>
</dbReference>
<evidence type="ECO:0000256" key="1">
    <source>
        <dbReference type="ARBA" id="ARBA00022574"/>
    </source>
</evidence>
<keyword evidence="2" id="KW-0677">Repeat</keyword>
<dbReference type="GeneTree" id="ENSGT00940000160751"/>
<dbReference type="Gene3D" id="2.130.10.10">
    <property type="entry name" value="YVTN repeat-like/Quinoprotein amine dehydrogenase"/>
    <property type="match status" value="4"/>
</dbReference>
<dbReference type="EMBL" id="AHAT01022652">
    <property type="status" value="NOT_ANNOTATED_CDS"/>
    <property type="molecule type" value="Genomic_DNA"/>
</dbReference>
<feature type="repeat" description="WD" evidence="3">
    <location>
        <begin position="380"/>
        <end position="413"/>
    </location>
</feature>
<name>W5M6Q8_LEPOC</name>
<keyword evidence="1 3" id="KW-0853">WD repeat</keyword>
<proteinExistence type="predicted"/>
<feature type="repeat" description="WD" evidence="3">
    <location>
        <begin position="517"/>
        <end position="544"/>
    </location>
</feature>
<dbReference type="PROSITE" id="PS50294">
    <property type="entry name" value="WD_REPEATS_REGION"/>
    <property type="match status" value="1"/>
</dbReference>
<evidence type="ECO:0000256" key="2">
    <source>
        <dbReference type="ARBA" id="ARBA00022737"/>
    </source>
</evidence>
<evidence type="ECO:0000313" key="6">
    <source>
        <dbReference type="Ensembl" id="ENSLOCP00000004066.1"/>
    </source>
</evidence>
<dbReference type="GeneID" id="102683059"/>
<dbReference type="eggNOG" id="KOG0295">
    <property type="taxonomic scope" value="Eukaryota"/>
</dbReference>
<feature type="repeat" description="WD" evidence="3">
    <location>
        <begin position="466"/>
        <end position="507"/>
    </location>
</feature>
<evidence type="ECO:0000259" key="5">
    <source>
        <dbReference type="PROSITE" id="PS50222"/>
    </source>
</evidence>
<dbReference type="PANTHER" id="PTHR44324:SF1">
    <property type="entry name" value="WD REPEAT-CONTAINING PROTEIN 49"/>
    <property type="match status" value="1"/>
</dbReference>
<dbReference type="SUPFAM" id="SSF50978">
    <property type="entry name" value="WD40 repeat-like"/>
    <property type="match status" value="2"/>
</dbReference>
<dbReference type="PRINTS" id="PR00320">
    <property type="entry name" value="GPROTEINBRPT"/>
</dbReference>
<dbReference type="InterPro" id="IPR002048">
    <property type="entry name" value="EF_hand_dom"/>
</dbReference>
<dbReference type="InterPro" id="IPR019775">
    <property type="entry name" value="WD40_repeat_CS"/>
</dbReference>
<reference evidence="6" key="3">
    <citation type="submission" date="2025-09" db="UniProtKB">
        <authorList>
            <consortium name="Ensembl"/>
        </authorList>
    </citation>
    <scope>IDENTIFICATION</scope>
</reference>
<feature type="region of interest" description="Disordered" evidence="4">
    <location>
        <begin position="987"/>
        <end position="1045"/>
    </location>
</feature>
<feature type="compositionally biased region" description="Basic and acidic residues" evidence="4">
    <location>
        <begin position="994"/>
        <end position="1006"/>
    </location>
</feature>
<dbReference type="Ensembl" id="ENSLOCT00000004073.1">
    <property type="protein sequence ID" value="ENSLOCP00000004066.1"/>
    <property type="gene ID" value="ENSLOCG00000003432.1"/>
</dbReference>
<dbReference type="SMART" id="SM00320">
    <property type="entry name" value="WD40"/>
    <property type="match status" value="10"/>
</dbReference>
<dbReference type="InterPro" id="IPR036322">
    <property type="entry name" value="WD40_repeat_dom_sf"/>
</dbReference>
<reference evidence="7" key="1">
    <citation type="submission" date="2011-12" db="EMBL/GenBank/DDBJ databases">
        <title>The Draft Genome of Lepisosteus oculatus.</title>
        <authorList>
            <consortium name="The Broad Institute Genome Assembly &amp; Analysis Group"/>
            <consortium name="Computational R&amp;D Group"/>
            <consortium name="and Sequencing Platform"/>
            <person name="Di Palma F."/>
            <person name="Alfoldi J."/>
            <person name="Johnson J."/>
            <person name="Berlin A."/>
            <person name="Gnerre S."/>
            <person name="Jaffe D."/>
            <person name="MacCallum I."/>
            <person name="Young S."/>
            <person name="Walker B.J."/>
            <person name="Lander E.S."/>
            <person name="Lindblad-Toh K."/>
        </authorList>
    </citation>
    <scope>NUCLEOTIDE SEQUENCE [LARGE SCALE GENOMIC DNA]</scope>
</reference>
<feature type="region of interest" description="Disordered" evidence="4">
    <location>
        <begin position="856"/>
        <end position="888"/>
    </location>
</feature>
<evidence type="ECO:0000256" key="4">
    <source>
        <dbReference type="SAM" id="MobiDB-lite"/>
    </source>
</evidence>
<reference evidence="6" key="2">
    <citation type="submission" date="2025-08" db="UniProtKB">
        <authorList>
            <consortium name="Ensembl"/>
        </authorList>
    </citation>
    <scope>IDENTIFICATION</scope>
</reference>
<dbReference type="PANTHER" id="PTHR44324">
    <property type="entry name" value="WD40 REPEAT DOMAIN 95"/>
    <property type="match status" value="1"/>
</dbReference>
<accession>W5M6Q8</accession>
<feature type="compositionally biased region" description="Basic and acidic residues" evidence="4">
    <location>
        <begin position="857"/>
        <end position="867"/>
    </location>
</feature>
<evidence type="ECO:0000313" key="7">
    <source>
        <dbReference type="Proteomes" id="UP000018468"/>
    </source>
</evidence>
<dbReference type="OMA" id="GQAKHWQ"/>
<dbReference type="InParanoid" id="W5M6Q8"/>
<dbReference type="PROSITE" id="PS50222">
    <property type="entry name" value="EF_HAND_2"/>
    <property type="match status" value="1"/>
</dbReference>
<keyword evidence="7" id="KW-1185">Reference proteome</keyword>
<sequence>MATLVPDKMDTREKKETEFIENRLSMKDFLKMQMLFLLPDLKEPVCVIREVFVDKASSLVGRGTKDEYGELFDKIDVTREGFITWDKLTSFLLLELYERDEHTKTSVVPQWKDIKLLPTAHKEPIQKIAYLRSSSRYLTISREGLLGIWTDSLTTQKTIRIATDSVKLKDLWVTSLALLPNVNKIAVGFTSKEICFYDLLSKQEFSCQYKIQDLEQTPISMDYWYNPGDADEAVLSFGDVGGEVNGICFTTAQISLFERPTNTADPDSVIIIKWPELVSGCHRSCYIVRHRAHRSSWVRRVKYLGNLEAFISCTTGAVNSVVLAWKENEGAPLRTTIFHISKGINDFDYHAGMNLIATAGIDNKVCLWNPYVISKPTGVLQGHMASVIAVQFIIAKKQLLSFSKDKVLRVWDVHHQLCIQRVAGIFPKCVDFHMVLYFDEEHGKLLTTFNNQITLLEIKQETGQRVTSHAKPVSCVLYNPVFKQVISSDADSTVTCWMIDTGQKIKQFTRCHGNAEISAMALDATGTRLFTGATDGMVKVWDFNGHCHHKLSAGLDQAVEISQILVLKRTVLVLGWERMITVFRLNSLTQFFVKPAEWKGGLQHQDDILCAAFLPPQTLVSGSYDGEIIIWNNNTENALRKLHPGGKRNFKFNSDSALSKLGNRSRSSSTHSGKRTRSLVLTETETECNYNITRLIFLEARKNVAAGDGANLVSCGGSGTVRFWNTVKSCLVAEFIAHKDVGSIIMSIDKSSQYLFTGDVDGWVKVWDIQEYGLHSSDNVINQPPALLTRFQPHVDCVSHLETCVHNGQLLLISASADCSVVVSYINGSIVGIFGQEEHWRIDGIGELPVPTTCLQDQKEQHEDEKSNAGSEETSSEKNSEDLEDGSLDQSMDTELDVMEHPILSNPWQNTILGKRFQECRGLKESDHRLSPYEEMRSSIGTFSSLRVGELSRVEKIEKPDFVINPHRYFGEKGHEKTLQPPDILVVSETGKGPFDERSLFPKEILEQGQRARRSHEQQEATLRKKPSREQSRKPKASFSSVSKP</sequence>
<dbReference type="Pfam" id="PF00400">
    <property type="entry name" value="WD40"/>
    <property type="match status" value="6"/>
</dbReference>
<dbReference type="GO" id="GO:0005509">
    <property type="term" value="F:calcium ion binding"/>
    <property type="evidence" value="ECO:0007669"/>
    <property type="project" value="InterPro"/>
</dbReference>
<feature type="repeat" description="WD" evidence="3">
    <location>
        <begin position="601"/>
        <end position="641"/>
    </location>
</feature>
<dbReference type="InterPro" id="IPR051242">
    <property type="entry name" value="WD-EF-hand_domain"/>
</dbReference>
<dbReference type="InterPro" id="IPR020472">
    <property type="entry name" value="WD40_PAC1"/>
</dbReference>
<feature type="compositionally biased region" description="Basic and acidic residues" evidence="4">
    <location>
        <begin position="1015"/>
        <end position="1033"/>
    </location>
</feature>